<sequence>MSDSSFMARLKEKGRRRSVIAGAAALLLLGLTAALVGIAVNIDGDISGEARSDITATEAPGPDARSDAGQADARDTSSSGEVLGASAPIALDIPAIDITASPLMRLGLLPDRHVEVPPYERNSRAGWYEHSPSPGQLGPSIILGHVDSQEFGPAIFHDQHELAKGDEIRIEREDGITAVFEVDRTVQYSKNNFPKREIYGNLDHAGLRLITCGGSFDLDAGSYEDNVVTYATLVDSFKT</sequence>
<dbReference type="Pfam" id="PF04203">
    <property type="entry name" value="Sortase"/>
    <property type="match status" value="1"/>
</dbReference>
<dbReference type="AlphaFoldDB" id="A0A895XQV8"/>
<proteinExistence type="predicted"/>
<evidence type="ECO:0000256" key="2">
    <source>
        <dbReference type="SAM" id="MobiDB-lite"/>
    </source>
</evidence>
<dbReference type="SUPFAM" id="SSF63817">
    <property type="entry name" value="Sortase"/>
    <property type="match status" value="1"/>
</dbReference>
<dbReference type="KEGG" id="nav:JQS30_04065"/>
<reference evidence="3" key="1">
    <citation type="submission" date="2021-02" db="EMBL/GenBank/DDBJ databases">
        <title>Natronoglycomyces albus gen. nov., sp. nov, a haloalkaliphilic actinobacterium from a soda solonchak soil.</title>
        <authorList>
            <person name="Sorokin D.Y."/>
            <person name="Khijniak T.V."/>
            <person name="Zakharycheva A.P."/>
            <person name="Boueva O.V."/>
            <person name="Ariskina E.V."/>
            <person name="Hahnke R.L."/>
            <person name="Bunk B."/>
            <person name="Sproer C."/>
            <person name="Schumann P."/>
            <person name="Evtushenko L.I."/>
            <person name="Kublanov I.V."/>
        </authorList>
    </citation>
    <scope>NUCLEOTIDE SEQUENCE</scope>
    <source>
        <strain evidence="3">DSM 106290</strain>
    </source>
</reference>
<name>A0A895XQV8_9ACTN</name>
<dbReference type="InterPro" id="IPR042001">
    <property type="entry name" value="Sortase_F"/>
</dbReference>
<gene>
    <name evidence="3" type="ORF">JQS30_04065</name>
</gene>
<dbReference type="EMBL" id="CP070496">
    <property type="protein sequence ID" value="QSB06102.1"/>
    <property type="molecule type" value="Genomic_DNA"/>
</dbReference>
<keyword evidence="1" id="KW-0378">Hydrolase</keyword>
<accession>A0A895XQV8</accession>
<dbReference type="Proteomes" id="UP000662939">
    <property type="component" value="Chromosome"/>
</dbReference>
<keyword evidence="4" id="KW-1185">Reference proteome</keyword>
<dbReference type="InterPro" id="IPR023365">
    <property type="entry name" value="Sortase_dom-sf"/>
</dbReference>
<evidence type="ECO:0000313" key="3">
    <source>
        <dbReference type="EMBL" id="QSB06102.1"/>
    </source>
</evidence>
<dbReference type="NCBIfam" id="NF033748">
    <property type="entry name" value="class_F_sortase"/>
    <property type="match status" value="1"/>
</dbReference>
<dbReference type="GO" id="GO:0016787">
    <property type="term" value="F:hydrolase activity"/>
    <property type="evidence" value="ECO:0007669"/>
    <property type="project" value="UniProtKB-KW"/>
</dbReference>
<dbReference type="Gene3D" id="2.40.260.10">
    <property type="entry name" value="Sortase"/>
    <property type="match status" value="1"/>
</dbReference>
<dbReference type="CDD" id="cd05829">
    <property type="entry name" value="Sortase_F"/>
    <property type="match status" value="1"/>
</dbReference>
<protein>
    <submittedName>
        <fullName evidence="3">Class F sortase</fullName>
    </submittedName>
</protein>
<evidence type="ECO:0000256" key="1">
    <source>
        <dbReference type="ARBA" id="ARBA00022801"/>
    </source>
</evidence>
<dbReference type="RefSeq" id="WP_213172113.1">
    <property type="nucleotide sequence ID" value="NZ_CP070496.1"/>
</dbReference>
<dbReference type="InterPro" id="IPR005754">
    <property type="entry name" value="Sortase"/>
</dbReference>
<feature type="region of interest" description="Disordered" evidence="2">
    <location>
        <begin position="55"/>
        <end position="80"/>
    </location>
</feature>
<organism evidence="3 4">
    <name type="scientific">Natronoglycomyces albus</name>
    <dbReference type="NCBI Taxonomy" id="2811108"/>
    <lineage>
        <taxon>Bacteria</taxon>
        <taxon>Bacillati</taxon>
        <taxon>Actinomycetota</taxon>
        <taxon>Actinomycetes</taxon>
        <taxon>Glycomycetales</taxon>
        <taxon>Glycomycetaceae</taxon>
        <taxon>Natronoglycomyces</taxon>
    </lineage>
</organism>
<evidence type="ECO:0000313" key="4">
    <source>
        <dbReference type="Proteomes" id="UP000662939"/>
    </source>
</evidence>